<sequence length="63" mass="7407">MINPNSSQSESDRFDPQVHLSFSLHFHEREQLKQLAITRGCSVEELLQQQVRQLLDQQAQMKK</sequence>
<dbReference type="AlphaFoldDB" id="A0A251XBV7"/>
<evidence type="ECO:0000313" key="2">
    <source>
        <dbReference type="Proteomes" id="UP000194798"/>
    </source>
</evidence>
<protein>
    <submittedName>
        <fullName evidence="1">Uncharacterized protein</fullName>
    </submittedName>
</protein>
<dbReference type="EMBL" id="MSLT01000006">
    <property type="protein sequence ID" value="OUD15570.1"/>
    <property type="molecule type" value="Genomic_DNA"/>
</dbReference>
<reference evidence="1 2" key="1">
    <citation type="submission" date="2016-12" db="EMBL/GenBank/DDBJ databases">
        <title>Thioflexothrix psekupsii D3 genome sequencing and assembly.</title>
        <authorList>
            <person name="Fomenkov A."/>
            <person name="Vincze T."/>
            <person name="Grabovich M."/>
            <person name="Anton B.P."/>
            <person name="Dubinina G."/>
            <person name="Orlova M."/>
            <person name="Belousova E."/>
            <person name="Roberts R.J."/>
        </authorList>
    </citation>
    <scope>NUCLEOTIDE SEQUENCE [LARGE SCALE GENOMIC DNA]</scope>
    <source>
        <strain evidence="1">D3</strain>
    </source>
</reference>
<evidence type="ECO:0000313" key="1">
    <source>
        <dbReference type="EMBL" id="OUD15570.1"/>
    </source>
</evidence>
<name>A0A251XBV7_9GAMM</name>
<dbReference type="Proteomes" id="UP000194798">
    <property type="component" value="Unassembled WGS sequence"/>
</dbReference>
<proteinExistence type="predicted"/>
<organism evidence="1 2">
    <name type="scientific">Thioflexithrix psekupsensis</name>
    <dbReference type="NCBI Taxonomy" id="1570016"/>
    <lineage>
        <taxon>Bacteria</taxon>
        <taxon>Pseudomonadati</taxon>
        <taxon>Pseudomonadota</taxon>
        <taxon>Gammaproteobacteria</taxon>
        <taxon>Thiotrichales</taxon>
        <taxon>Thioflexithrix</taxon>
    </lineage>
</organism>
<gene>
    <name evidence="1" type="ORF">TPSD3_03350</name>
</gene>
<keyword evidence="2" id="KW-1185">Reference proteome</keyword>
<comment type="caution">
    <text evidence="1">The sequence shown here is derived from an EMBL/GenBank/DDBJ whole genome shotgun (WGS) entry which is preliminary data.</text>
</comment>
<accession>A0A251XBV7</accession>